<proteinExistence type="inferred from homology"/>
<feature type="compositionally biased region" description="Low complexity" evidence="5">
    <location>
        <begin position="57"/>
        <end position="70"/>
    </location>
</feature>
<feature type="region of interest" description="Disordered" evidence="5">
    <location>
        <begin position="37"/>
        <end position="102"/>
    </location>
</feature>
<dbReference type="Gene3D" id="3.40.50.200">
    <property type="entry name" value="Peptidase S8/S53 domain"/>
    <property type="match status" value="1"/>
</dbReference>
<name>S8C2H2_DACHA</name>
<evidence type="ECO:0000256" key="2">
    <source>
        <dbReference type="ARBA" id="ARBA00022670"/>
    </source>
</evidence>
<dbReference type="InterPro" id="IPR000209">
    <property type="entry name" value="Peptidase_S8/S53_dom"/>
</dbReference>
<dbReference type="eggNOG" id="ENOG502SCG5">
    <property type="taxonomic scope" value="Eukaryota"/>
</dbReference>
<dbReference type="PANTHER" id="PTHR43806:SF11">
    <property type="entry name" value="CEREVISIN-RELATED"/>
    <property type="match status" value="1"/>
</dbReference>
<organism evidence="7 8">
    <name type="scientific">Dactylellina haptotyla (strain CBS 200.50)</name>
    <name type="common">Nematode-trapping fungus</name>
    <name type="synonym">Monacrosporium haptotylum</name>
    <dbReference type="NCBI Taxonomy" id="1284197"/>
    <lineage>
        <taxon>Eukaryota</taxon>
        <taxon>Fungi</taxon>
        <taxon>Dikarya</taxon>
        <taxon>Ascomycota</taxon>
        <taxon>Pezizomycotina</taxon>
        <taxon>Orbiliomycetes</taxon>
        <taxon>Orbiliales</taxon>
        <taxon>Orbiliaceae</taxon>
        <taxon>Dactylellina</taxon>
    </lineage>
</organism>
<accession>S8C2H2</accession>
<evidence type="ECO:0000256" key="4">
    <source>
        <dbReference type="ARBA" id="ARBA00022825"/>
    </source>
</evidence>
<dbReference type="STRING" id="1284197.S8C2H2"/>
<feature type="compositionally biased region" description="Basic and acidic residues" evidence="5">
    <location>
        <begin position="87"/>
        <end position="97"/>
    </location>
</feature>
<protein>
    <recommendedName>
        <fullName evidence="6">Peptidase S8/S53 domain-containing protein</fullName>
    </recommendedName>
</protein>
<evidence type="ECO:0000259" key="6">
    <source>
        <dbReference type="Pfam" id="PF00082"/>
    </source>
</evidence>
<keyword evidence="2" id="KW-0645">Protease</keyword>
<dbReference type="GO" id="GO:0006508">
    <property type="term" value="P:proteolysis"/>
    <property type="evidence" value="ECO:0007669"/>
    <property type="project" value="UniProtKB-KW"/>
</dbReference>
<dbReference type="PANTHER" id="PTHR43806">
    <property type="entry name" value="PEPTIDASE S8"/>
    <property type="match status" value="1"/>
</dbReference>
<dbReference type="Pfam" id="PF00082">
    <property type="entry name" value="Peptidase_S8"/>
    <property type="match status" value="1"/>
</dbReference>
<evidence type="ECO:0000313" key="7">
    <source>
        <dbReference type="EMBL" id="EPS45878.1"/>
    </source>
</evidence>
<dbReference type="SUPFAM" id="SSF52743">
    <property type="entry name" value="Subtilisin-like"/>
    <property type="match status" value="1"/>
</dbReference>
<evidence type="ECO:0000256" key="1">
    <source>
        <dbReference type="ARBA" id="ARBA00011073"/>
    </source>
</evidence>
<dbReference type="GO" id="GO:0004252">
    <property type="term" value="F:serine-type endopeptidase activity"/>
    <property type="evidence" value="ECO:0007669"/>
    <property type="project" value="InterPro"/>
</dbReference>
<dbReference type="InterPro" id="IPR036852">
    <property type="entry name" value="Peptidase_S8/S53_dom_sf"/>
</dbReference>
<evidence type="ECO:0000256" key="3">
    <source>
        <dbReference type="ARBA" id="ARBA00022801"/>
    </source>
</evidence>
<reference evidence="8" key="2">
    <citation type="submission" date="2013-04" db="EMBL/GenBank/DDBJ databases">
        <title>Genomic mechanisms accounting for the adaptation to parasitism in nematode-trapping fungi.</title>
        <authorList>
            <person name="Ahren D.G."/>
        </authorList>
    </citation>
    <scope>NUCLEOTIDE SEQUENCE [LARGE SCALE GENOMIC DNA]</scope>
    <source>
        <strain evidence="8">CBS 200.50</strain>
    </source>
</reference>
<dbReference type="Proteomes" id="UP000015100">
    <property type="component" value="Unassembled WGS sequence"/>
</dbReference>
<evidence type="ECO:0000256" key="5">
    <source>
        <dbReference type="SAM" id="MobiDB-lite"/>
    </source>
</evidence>
<dbReference type="CDD" id="cd00306">
    <property type="entry name" value="Peptidases_S8_S53"/>
    <property type="match status" value="1"/>
</dbReference>
<reference evidence="7 8" key="1">
    <citation type="journal article" date="2013" name="PLoS Genet.">
        <title>Genomic mechanisms accounting for the adaptation to parasitism in nematode-trapping fungi.</title>
        <authorList>
            <person name="Meerupati T."/>
            <person name="Andersson K.M."/>
            <person name="Friman E."/>
            <person name="Kumar D."/>
            <person name="Tunlid A."/>
            <person name="Ahren D."/>
        </authorList>
    </citation>
    <scope>NUCLEOTIDE SEQUENCE [LARGE SCALE GENOMIC DNA]</scope>
    <source>
        <strain evidence="7 8">CBS 200.50</strain>
    </source>
</reference>
<sequence>MKVTHWFTLDAETELSKRINRIDWKFGIRVLQRINEHESDSEDGFSSDLDTSPGYTDSLPSYIDSSPSSSGNFKRSAKNIGNTSQKKGGDSDRKEESFVSARLQPRANERVVSSRSIPFDIQYISMPPRADGRLTHGLPQNIAYSYDSSEGKGVDVFVVDSGFAPLAEHHAEFKDSVGQIKGWFRAKGPWPAKPGTDVLEAEELRNQWHGTNVISRLIGKHSGLASKANIWPAVTYDAYGNFQHIYAIDILLQIRDKILVEAKKDPEYKAIVNLSWAFDDHKSTSELTDERTAKVYLKELYTSELEYIRSISEIADNALELLLALKNVIVVTGAGNGNVGTPITDWPAKRGKDFKNLVVVGSVEATGNILAMVPADFVMVYTLASSLFVPVISSDQETIEANEYTLISGISFGTPTVSAILANHLSSNPKWGPIQAIEKLYKDAYPRRKEGVPIVWTGIGLAVDGDVGGKPSSGDEGASCRAKGKAVDRGPQNPETEFGDDTDCEYEIDSQYGGEDPDNHRPEGAFISTRTVLEVHKTQTVLRTVDVTATTLVTRLTNS</sequence>
<keyword evidence="8" id="KW-1185">Reference proteome</keyword>
<gene>
    <name evidence="7" type="ORF">H072_128</name>
</gene>
<keyword evidence="4" id="KW-0720">Serine protease</keyword>
<dbReference type="HOGENOM" id="CLU_487461_0_0_1"/>
<dbReference type="EMBL" id="AQGS01000003">
    <property type="protein sequence ID" value="EPS45878.1"/>
    <property type="molecule type" value="Genomic_DNA"/>
</dbReference>
<evidence type="ECO:0000313" key="8">
    <source>
        <dbReference type="Proteomes" id="UP000015100"/>
    </source>
</evidence>
<comment type="caution">
    <text evidence="7">The sequence shown here is derived from an EMBL/GenBank/DDBJ whole genome shotgun (WGS) entry which is preliminary data.</text>
</comment>
<comment type="similarity">
    <text evidence="1">Belongs to the peptidase S8 family.</text>
</comment>
<dbReference type="InterPro" id="IPR050131">
    <property type="entry name" value="Peptidase_S8_subtilisin-like"/>
</dbReference>
<dbReference type="OrthoDB" id="1896086at2759"/>
<keyword evidence="3" id="KW-0378">Hydrolase</keyword>
<dbReference type="AlphaFoldDB" id="S8C2H2"/>
<feature type="domain" description="Peptidase S8/S53" evidence="6">
    <location>
        <begin position="151"/>
        <end position="438"/>
    </location>
</feature>
<feature type="compositionally biased region" description="Acidic residues" evidence="5">
    <location>
        <begin position="497"/>
        <end position="508"/>
    </location>
</feature>
<feature type="region of interest" description="Disordered" evidence="5">
    <location>
        <begin position="467"/>
        <end position="522"/>
    </location>
</feature>